<dbReference type="HOGENOM" id="CLU_1520396_0_0_1"/>
<name>K4AIU0_SETIT</name>
<dbReference type="Gramene" id="KQK90953">
    <property type="protein sequence ID" value="KQK90953"/>
    <property type="gene ID" value="SETIT_038802mg"/>
</dbReference>
<accession>K4AIU0</accession>
<evidence type="ECO:0000313" key="3">
    <source>
        <dbReference type="Proteomes" id="UP000004995"/>
    </source>
</evidence>
<dbReference type="AlphaFoldDB" id="K4AIU0"/>
<sequence>MSRWSQPPSTAAHSTAAVQVRVHVLRQLGKPVAAARDGVPDDEVVPRTAGPEIIPGSRGVEEDAAVARVDGAPTAGDGVGQGRRGGGHEAGNPVVGAEEPQHRGRAVELPEPAAEAGVGDEAEPALADEGSVNEELGLFRGESEEDLVDEIIRQLRRRHGQTDAGGGARVGPRRRRE</sequence>
<reference evidence="3" key="1">
    <citation type="journal article" date="2012" name="Nat. Biotechnol.">
        <title>Reference genome sequence of the model plant Setaria.</title>
        <authorList>
            <person name="Bennetzen J.L."/>
            <person name="Schmutz J."/>
            <person name="Wang H."/>
            <person name="Percifield R."/>
            <person name="Hawkins J."/>
            <person name="Pontaroli A.C."/>
            <person name="Estep M."/>
            <person name="Feng L."/>
            <person name="Vaughn J.N."/>
            <person name="Grimwood J."/>
            <person name="Jenkins J."/>
            <person name="Barry K."/>
            <person name="Lindquist E."/>
            <person name="Hellsten U."/>
            <person name="Deshpande S."/>
            <person name="Wang X."/>
            <person name="Wu X."/>
            <person name="Mitros T."/>
            <person name="Triplett J."/>
            <person name="Yang X."/>
            <person name="Ye C.Y."/>
            <person name="Mauro-Herrera M."/>
            <person name="Wang L."/>
            <person name="Li P."/>
            <person name="Sharma M."/>
            <person name="Sharma R."/>
            <person name="Ronald P.C."/>
            <person name="Panaud O."/>
            <person name="Kellogg E.A."/>
            <person name="Brutnell T.P."/>
            <person name="Doust A.N."/>
            <person name="Tuskan G.A."/>
            <person name="Rokhsar D."/>
            <person name="Devos K.M."/>
        </authorList>
    </citation>
    <scope>NUCLEOTIDE SEQUENCE [LARGE SCALE GENOMIC DNA]</scope>
    <source>
        <strain evidence="3">cv. Yugu1</strain>
    </source>
</reference>
<dbReference type="InParanoid" id="K4AIU0"/>
<proteinExistence type="predicted"/>
<feature type="region of interest" description="Disordered" evidence="1">
    <location>
        <begin position="32"/>
        <end position="128"/>
    </location>
</feature>
<evidence type="ECO:0000313" key="2">
    <source>
        <dbReference type="EnsemblPlants" id="KQK90953"/>
    </source>
</evidence>
<dbReference type="EnsemblPlants" id="KQK90953">
    <property type="protein sequence ID" value="KQK90953"/>
    <property type="gene ID" value="SETIT_038802mg"/>
</dbReference>
<dbReference type="EMBL" id="AGNK02005991">
    <property type="status" value="NOT_ANNOTATED_CDS"/>
    <property type="molecule type" value="Genomic_DNA"/>
</dbReference>
<keyword evidence="3" id="KW-1185">Reference proteome</keyword>
<evidence type="ECO:0000256" key="1">
    <source>
        <dbReference type="SAM" id="MobiDB-lite"/>
    </source>
</evidence>
<organism evidence="2 3">
    <name type="scientific">Setaria italica</name>
    <name type="common">Foxtail millet</name>
    <name type="synonym">Panicum italicum</name>
    <dbReference type="NCBI Taxonomy" id="4555"/>
    <lineage>
        <taxon>Eukaryota</taxon>
        <taxon>Viridiplantae</taxon>
        <taxon>Streptophyta</taxon>
        <taxon>Embryophyta</taxon>
        <taxon>Tracheophyta</taxon>
        <taxon>Spermatophyta</taxon>
        <taxon>Magnoliopsida</taxon>
        <taxon>Liliopsida</taxon>
        <taxon>Poales</taxon>
        <taxon>Poaceae</taxon>
        <taxon>PACMAD clade</taxon>
        <taxon>Panicoideae</taxon>
        <taxon>Panicodae</taxon>
        <taxon>Paniceae</taxon>
        <taxon>Cenchrinae</taxon>
        <taxon>Setaria</taxon>
    </lineage>
</organism>
<protein>
    <submittedName>
        <fullName evidence="2">Uncharacterized protein</fullName>
    </submittedName>
</protein>
<dbReference type="Proteomes" id="UP000004995">
    <property type="component" value="Unassembled WGS sequence"/>
</dbReference>
<feature type="region of interest" description="Disordered" evidence="1">
    <location>
        <begin position="156"/>
        <end position="177"/>
    </location>
</feature>
<reference evidence="2" key="2">
    <citation type="submission" date="2018-08" db="UniProtKB">
        <authorList>
            <consortium name="EnsemblPlants"/>
        </authorList>
    </citation>
    <scope>IDENTIFICATION</scope>
    <source>
        <strain evidence="2">Yugu1</strain>
    </source>
</reference>
<dbReference type="OMA" id="WRTDAWA"/>
<feature type="compositionally biased region" description="Basic and acidic residues" evidence="1">
    <location>
        <begin position="99"/>
        <end position="108"/>
    </location>
</feature>